<dbReference type="InterPro" id="IPR020835">
    <property type="entry name" value="Catalase_sf"/>
</dbReference>
<evidence type="ECO:0000313" key="2">
    <source>
        <dbReference type="Proteomes" id="UP000013049"/>
    </source>
</evidence>
<dbReference type="Proteomes" id="UP000013049">
    <property type="component" value="Unassembled WGS sequence"/>
</dbReference>
<accession>N8WGW9</accession>
<reference evidence="1 2" key="1">
    <citation type="submission" date="2013-02" db="EMBL/GenBank/DDBJ databases">
        <title>The Genome Sequence of Acinetobacter sp. NIPH 758.</title>
        <authorList>
            <consortium name="The Broad Institute Genome Sequencing Platform"/>
            <consortium name="The Broad Institute Genome Sequencing Center for Infectious Disease"/>
            <person name="Cerqueira G."/>
            <person name="Feldgarden M."/>
            <person name="Courvalin P."/>
            <person name="Perichon B."/>
            <person name="Grillot-Courvalin C."/>
            <person name="Clermont D."/>
            <person name="Rocha E."/>
            <person name="Yoon E.-J."/>
            <person name="Nemec A."/>
            <person name="Walker B."/>
            <person name="Young S.K."/>
            <person name="Zeng Q."/>
            <person name="Gargeya S."/>
            <person name="Fitzgerald M."/>
            <person name="Haas B."/>
            <person name="Abouelleil A."/>
            <person name="Alvarado L."/>
            <person name="Arachchi H.M."/>
            <person name="Berlin A.M."/>
            <person name="Chapman S.B."/>
            <person name="Dewar J."/>
            <person name="Goldberg J."/>
            <person name="Griggs A."/>
            <person name="Gujja S."/>
            <person name="Hansen M."/>
            <person name="Howarth C."/>
            <person name="Imamovic A."/>
            <person name="Larimer J."/>
            <person name="McCowan C."/>
            <person name="Murphy C."/>
            <person name="Neiman D."/>
            <person name="Pearson M."/>
            <person name="Priest M."/>
            <person name="Roberts A."/>
            <person name="Saif S."/>
            <person name="Shea T."/>
            <person name="Sisk P."/>
            <person name="Sykes S."/>
            <person name="Wortman J."/>
            <person name="Nusbaum C."/>
            <person name="Birren B."/>
        </authorList>
    </citation>
    <scope>NUCLEOTIDE SEQUENCE [LARGE SCALE GENOMIC DNA]</scope>
    <source>
        <strain evidence="1 2">NIPH 758</strain>
    </source>
</reference>
<sequence>MAASTVGRYIIQPVQGVHYLNEEQKKLKDKNFLFLELHNLLKNESIQYKLLLKVANSKDDLMHISHPWIGRHEIIELGVIRLSHILENQVNTEKKT</sequence>
<dbReference type="AlphaFoldDB" id="N8WGW9"/>
<dbReference type="RefSeq" id="WP_004770400.1">
    <property type="nucleotide sequence ID" value="NZ_KB849356.1"/>
</dbReference>
<dbReference type="Gene3D" id="2.40.180.10">
    <property type="entry name" value="Catalase core domain"/>
    <property type="match status" value="1"/>
</dbReference>
<name>N8WGW9_9GAMM</name>
<protein>
    <submittedName>
        <fullName evidence="1">Uncharacterized protein</fullName>
    </submittedName>
</protein>
<comment type="caution">
    <text evidence="1">The sequence shown here is derived from an EMBL/GenBank/DDBJ whole genome shotgun (WGS) entry which is preliminary data.</text>
</comment>
<dbReference type="EMBL" id="APPC01000001">
    <property type="protein sequence ID" value="ENU94249.1"/>
    <property type="molecule type" value="Genomic_DNA"/>
</dbReference>
<proteinExistence type="predicted"/>
<evidence type="ECO:0000313" key="1">
    <source>
        <dbReference type="EMBL" id="ENU94249.1"/>
    </source>
</evidence>
<dbReference type="PATRIC" id="fig|1217712.3.peg.144"/>
<gene>
    <name evidence="1" type="ORF">F971_00146</name>
</gene>
<dbReference type="GO" id="GO:0020037">
    <property type="term" value="F:heme binding"/>
    <property type="evidence" value="ECO:0007669"/>
    <property type="project" value="InterPro"/>
</dbReference>
<organism evidence="1 2">
    <name type="scientific">Acinetobacter vivianii</name>
    <dbReference type="NCBI Taxonomy" id="1776742"/>
    <lineage>
        <taxon>Bacteria</taxon>
        <taxon>Pseudomonadati</taxon>
        <taxon>Pseudomonadota</taxon>
        <taxon>Gammaproteobacteria</taxon>
        <taxon>Moraxellales</taxon>
        <taxon>Moraxellaceae</taxon>
        <taxon>Acinetobacter</taxon>
    </lineage>
</organism>
<dbReference type="HOGENOM" id="CLU_2353508_0_0_6"/>
<dbReference type="SUPFAM" id="SSF56634">
    <property type="entry name" value="Heme-dependent catalase-like"/>
    <property type="match status" value="1"/>
</dbReference>